<sequence length="177" mass="20151">MAEQELPAAFCDPAAFAVDADVAIALLAELQIRRAIDRGEFDDLPGSGRPLDLSDHHDPEWWLKSLMQREGFQPPLPPSIQLRKDDAALDDQLDRLPTEAAVRHETEAFNQRVISARYQLPAGPPLITMPRDVDATTTAWAARRAARIEAARAKALEDEQERRRASGRERRRWRRRR</sequence>
<accession>A0AA87RJ98</accession>
<keyword evidence="4" id="KW-1185">Reference proteome</keyword>
<dbReference type="InterPro" id="IPR018961">
    <property type="entry name" value="DnaJ_homolog_subfam-C_membr-28"/>
</dbReference>
<feature type="region of interest" description="Disordered" evidence="1">
    <location>
        <begin position="153"/>
        <end position="177"/>
    </location>
</feature>
<dbReference type="Proteomes" id="UP000321749">
    <property type="component" value="Unassembled WGS sequence"/>
</dbReference>
<dbReference type="AlphaFoldDB" id="A0AA87RJ98"/>
<feature type="domain" description="DnaJ homologue subfamily C member 28 conserved" evidence="2">
    <location>
        <begin position="27"/>
        <end position="94"/>
    </location>
</feature>
<gene>
    <name evidence="3" type="ORF">ABA31_25560</name>
</gene>
<reference evidence="3 4" key="1">
    <citation type="submission" date="2019-07" db="EMBL/GenBank/DDBJ databases">
        <title>Whole genome shotgun sequence of Agrococcus baldri NBRC 103055.</title>
        <authorList>
            <person name="Hosoyama A."/>
            <person name="Uohara A."/>
            <person name="Ohji S."/>
            <person name="Ichikawa N."/>
        </authorList>
    </citation>
    <scope>NUCLEOTIDE SEQUENCE [LARGE SCALE GENOMIC DNA]</scope>
    <source>
        <strain evidence="3 4">NBRC 103055</strain>
    </source>
</reference>
<protein>
    <recommendedName>
        <fullName evidence="2">DnaJ homologue subfamily C member 28 conserved domain-containing protein</fullName>
    </recommendedName>
</protein>
<dbReference type="EMBL" id="BJUU01000022">
    <property type="protein sequence ID" value="GEK81205.1"/>
    <property type="molecule type" value="Genomic_DNA"/>
</dbReference>
<evidence type="ECO:0000313" key="3">
    <source>
        <dbReference type="EMBL" id="GEK81205.1"/>
    </source>
</evidence>
<proteinExistence type="predicted"/>
<comment type="caution">
    <text evidence="3">The sequence shown here is derived from an EMBL/GenBank/DDBJ whole genome shotgun (WGS) entry which is preliminary data.</text>
</comment>
<dbReference type="RefSeq" id="WP_146796338.1">
    <property type="nucleotide sequence ID" value="NZ_BJUU01000022.1"/>
</dbReference>
<dbReference type="Pfam" id="PF09350">
    <property type="entry name" value="DJC28_CD"/>
    <property type="match status" value="1"/>
</dbReference>
<organism evidence="3 4">
    <name type="scientific">Agrococcus baldri</name>
    <dbReference type="NCBI Taxonomy" id="153730"/>
    <lineage>
        <taxon>Bacteria</taxon>
        <taxon>Bacillati</taxon>
        <taxon>Actinomycetota</taxon>
        <taxon>Actinomycetes</taxon>
        <taxon>Micrococcales</taxon>
        <taxon>Microbacteriaceae</taxon>
        <taxon>Agrococcus</taxon>
    </lineage>
</organism>
<evidence type="ECO:0000256" key="1">
    <source>
        <dbReference type="SAM" id="MobiDB-lite"/>
    </source>
</evidence>
<name>A0AA87RJ98_9MICO</name>
<feature type="compositionally biased region" description="Basic and acidic residues" evidence="1">
    <location>
        <begin position="153"/>
        <end position="168"/>
    </location>
</feature>
<evidence type="ECO:0000259" key="2">
    <source>
        <dbReference type="Pfam" id="PF09350"/>
    </source>
</evidence>
<evidence type="ECO:0000313" key="4">
    <source>
        <dbReference type="Proteomes" id="UP000321749"/>
    </source>
</evidence>